<dbReference type="Gene3D" id="3.40.50.620">
    <property type="entry name" value="HUPs"/>
    <property type="match status" value="1"/>
</dbReference>
<sequence>MPLDALNQFAPTAPGAPLAEKLSRSRGVLRALLRLVPPEQIRVAFTGGKDSTAALSLWREALGARGPLHAISLDTGLKFPEVTAFRDRLCADWGVELYVARPTVDLAAYPVAQDKVACCRDLKIAPLGRALRQTGTLALISGLRRDEHPSRAARPYAELKPATELCPEHWQVNAILDWTEMDVWAQLTGEGLPYCELYHQGYRSLGCVPCTRPAGLDQSERAGRDPDKERQLEALKALGYF</sequence>
<dbReference type="RefSeq" id="WP_089274370.1">
    <property type="nucleotide sequence ID" value="NZ_FZOC01000004.1"/>
</dbReference>
<dbReference type="OrthoDB" id="9772604at2"/>
<dbReference type="SUPFAM" id="SSF52402">
    <property type="entry name" value="Adenine nucleotide alpha hydrolases-like"/>
    <property type="match status" value="1"/>
</dbReference>
<dbReference type="Pfam" id="PF01507">
    <property type="entry name" value="PAPS_reduct"/>
    <property type="match status" value="1"/>
</dbReference>
<dbReference type="InterPro" id="IPR050128">
    <property type="entry name" value="Sulfate_adenylyltrnsfr_sub2"/>
</dbReference>
<name>A0A239AQF5_9BACT</name>
<dbReference type="GO" id="GO:0003824">
    <property type="term" value="F:catalytic activity"/>
    <property type="evidence" value="ECO:0007669"/>
    <property type="project" value="InterPro"/>
</dbReference>
<evidence type="ECO:0000313" key="3">
    <source>
        <dbReference type="Proteomes" id="UP000198324"/>
    </source>
</evidence>
<reference evidence="2 3" key="1">
    <citation type="submission" date="2017-06" db="EMBL/GenBank/DDBJ databases">
        <authorList>
            <person name="Kim H.J."/>
            <person name="Triplett B.A."/>
        </authorList>
    </citation>
    <scope>NUCLEOTIDE SEQUENCE [LARGE SCALE GENOMIC DNA]</scope>
    <source>
        <strain evidence="2 3">DSM 13116</strain>
    </source>
</reference>
<gene>
    <name evidence="2" type="ORF">SAMN04488503_2150</name>
</gene>
<organism evidence="2 3">
    <name type="scientific">Humidesulfovibrio mexicanus</name>
    <dbReference type="NCBI Taxonomy" id="147047"/>
    <lineage>
        <taxon>Bacteria</taxon>
        <taxon>Pseudomonadati</taxon>
        <taxon>Thermodesulfobacteriota</taxon>
        <taxon>Desulfovibrionia</taxon>
        <taxon>Desulfovibrionales</taxon>
        <taxon>Desulfovibrionaceae</taxon>
        <taxon>Humidesulfovibrio</taxon>
    </lineage>
</organism>
<proteinExistence type="predicted"/>
<protein>
    <submittedName>
        <fullName evidence="2">Phosphoadenosine phosphosulfate reductase</fullName>
    </submittedName>
</protein>
<dbReference type="InterPro" id="IPR002500">
    <property type="entry name" value="PAPS_reduct_dom"/>
</dbReference>
<evidence type="ECO:0000259" key="1">
    <source>
        <dbReference type="Pfam" id="PF01507"/>
    </source>
</evidence>
<dbReference type="Proteomes" id="UP000198324">
    <property type="component" value="Unassembled WGS sequence"/>
</dbReference>
<dbReference type="PANTHER" id="PTHR43196">
    <property type="entry name" value="SULFATE ADENYLYLTRANSFERASE SUBUNIT 2"/>
    <property type="match status" value="1"/>
</dbReference>
<evidence type="ECO:0000313" key="2">
    <source>
        <dbReference type="EMBL" id="SNR97789.1"/>
    </source>
</evidence>
<dbReference type="InterPro" id="IPR014729">
    <property type="entry name" value="Rossmann-like_a/b/a_fold"/>
</dbReference>
<feature type="domain" description="Phosphoadenosine phosphosulphate reductase" evidence="1">
    <location>
        <begin position="41"/>
        <end position="213"/>
    </location>
</feature>
<keyword evidence="3" id="KW-1185">Reference proteome</keyword>
<dbReference type="EMBL" id="FZOC01000004">
    <property type="protein sequence ID" value="SNR97789.1"/>
    <property type="molecule type" value="Genomic_DNA"/>
</dbReference>
<dbReference type="AlphaFoldDB" id="A0A239AQF5"/>
<accession>A0A239AQF5</accession>
<dbReference type="PANTHER" id="PTHR43196:SF1">
    <property type="entry name" value="SULFATE ADENYLYLTRANSFERASE SUBUNIT 2"/>
    <property type="match status" value="1"/>
</dbReference>